<dbReference type="Proteomes" id="UP001385951">
    <property type="component" value="Unassembled WGS sequence"/>
</dbReference>
<evidence type="ECO:0000313" key="3">
    <source>
        <dbReference type="Proteomes" id="UP001385951"/>
    </source>
</evidence>
<dbReference type="Pfam" id="PF08284">
    <property type="entry name" value="RVP_2"/>
    <property type="match status" value="1"/>
</dbReference>
<feature type="compositionally biased region" description="Acidic residues" evidence="1">
    <location>
        <begin position="163"/>
        <end position="178"/>
    </location>
</feature>
<feature type="compositionally biased region" description="Basic and acidic residues" evidence="1">
    <location>
        <begin position="603"/>
        <end position="612"/>
    </location>
</feature>
<feature type="compositionally biased region" description="Polar residues" evidence="1">
    <location>
        <begin position="203"/>
        <end position="214"/>
    </location>
</feature>
<feature type="compositionally biased region" description="Basic and acidic residues" evidence="1">
    <location>
        <begin position="500"/>
        <end position="517"/>
    </location>
</feature>
<feature type="region of interest" description="Disordered" evidence="1">
    <location>
        <begin position="679"/>
        <end position="702"/>
    </location>
</feature>
<dbReference type="Gene3D" id="2.40.70.10">
    <property type="entry name" value="Acid Proteases"/>
    <property type="match status" value="1"/>
</dbReference>
<protein>
    <recommendedName>
        <fullName evidence="4">Retrotransposon gag domain-containing protein</fullName>
    </recommendedName>
</protein>
<accession>A0AAW0G9E2</accession>
<dbReference type="InterPro" id="IPR021109">
    <property type="entry name" value="Peptidase_aspartic_dom_sf"/>
</dbReference>
<feature type="compositionally biased region" description="Polar residues" evidence="1">
    <location>
        <begin position="458"/>
        <end position="493"/>
    </location>
</feature>
<evidence type="ECO:0000256" key="1">
    <source>
        <dbReference type="SAM" id="MobiDB-lite"/>
    </source>
</evidence>
<dbReference type="EMBL" id="JASBNA010000007">
    <property type="protein sequence ID" value="KAK7689961.1"/>
    <property type="molecule type" value="Genomic_DNA"/>
</dbReference>
<evidence type="ECO:0000313" key="2">
    <source>
        <dbReference type="EMBL" id="KAK7689961.1"/>
    </source>
</evidence>
<dbReference type="AlphaFoldDB" id="A0AAW0G9E2"/>
<feature type="region of interest" description="Disordered" evidence="1">
    <location>
        <begin position="458"/>
        <end position="549"/>
    </location>
</feature>
<dbReference type="SUPFAM" id="SSF50630">
    <property type="entry name" value="Acid proteases"/>
    <property type="match status" value="1"/>
</dbReference>
<gene>
    <name evidence="2" type="ORF">QCA50_006601</name>
</gene>
<feature type="compositionally biased region" description="Basic and acidic residues" evidence="1">
    <location>
        <begin position="179"/>
        <end position="188"/>
    </location>
</feature>
<organism evidence="2 3">
    <name type="scientific">Cerrena zonata</name>
    <dbReference type="NCBI Taxonomy" id="2478898"/>
    <lineage>
        <taxon>Eukaryota</taxon>
        <taxon>Fungi</taxon>
        <taxon>Dikarya</taxon>
        <taxon>Basidiomycota</taxon>
        <taxon>Agaricomycotina</taxon>
        <taxon>Agaricomycetes</taxon>
        <taxon>Polyporales</taxon>
        <taxon>Cerrenaceae</taxon>
        <taxon>Cerrena</taxon>
    </lineage>
</organism>
<feature type="compositionally biased region" description="Gly residues" evidence="1">
    <location>
        <begin position="145"/>
        <end position="162"/>
    </location>
</feature>
<feature type="region of interest" description="Disordered" evidence="1">
    <location>
        <begin position="583"/>
        <end position="659"/>
    </location>
</feature>
<feature type="compositionally biased region" description="Acidic residues" evidence="1">
    <location>
        <begin position="613"/>
        <end position="631"/>
    </location>
</feature>
<dbReference type="CDD" id="cd00303">
    <property type="entry name" value="retropepsin_like"/>
    <property type="match status" value="1"/>
</dbReference>
<keyword evidence="3" id="KW-1185">Reference proteome</keyword>
<comment type="caution">
    <text evidence="2">The sequence shown here is derived from an EMBL/GenBank/DDBJ whole genome shotgun (WGS) entry which is preliminary data.</text>
</comment>
<feature type="region of interest" description="Disordered" evidence="1">
    <location>
        <begin position="73"/>
        <end position="245"/>
    </location>
</feature>
<sequence>MTMQQDLDAVTELQNSTMQDVLDVMERTEGPLGAHGTSALCEDPDDNRPPALSEDVMAGILDPYATTMQGRVEYVPPTLPPGLGLDRGAQDSRVASQPPHRSHGPNSETRLRNANLSGTAGGGPVPAATPPQEMQRPPPPHVRHSGGGQGGGGGGGDGPPGDGGDDYGGQDEDDDGDESREWTPHLRENGGGNGVTEKGRATKSPTPTGGTNPPHSYYYRQDTIQPSNVVGRDQTPSMAGARDSTEIETIRSTIREKVGDPLSDQLPILKNLKISQPAGYSGQDDTDTFDVWLSTVCRWLRISRIVGPILDIERVHLLGTVLEGEALLWYHSVIDSPHRIKRYWDFESAIVALYHRFIHQSTSLTATEKFEAVQYTRTGGARQLATDLGKFAGRMVQSPDEYTIKRKFWFAMPKEIMRILGTVKGLSAERSSFDLLIEAAAEIENAMRAERIGDRLRANQQGSHTSTSQAGNNALSYGTTSQKSTGFSKTRQPFQRLRVRFGDKPTDRGGDNRRPEAASKPSSGSTRPPSPRVNSGTNSDPKGKTPRRGCFNCGSIDHWASDPNCPERNKKPRPAIRRIADESQEGASITHGGDGLEGQQSEQLRHMEQHTEDSDDGDLEGSQLDPDEYPNEEYFSYSESEEYGQGKWMGGMTTTRPSPGNPTEWLGGMRLVPRAALHNESTEAGESSRTPPEVEDQVGDHKDPEEEVVFNLALPHSGYLDDIVLPQRVVQDYHTGWADRLSRLLDDTQEQTFAAQQRSRIAVQEVELNHLRTINLVMVERWTQSQKELTDATQENIQLVNVNGMWVRQCSEMNTELRTVYNTINTGVLSERLAQMVHGIERHPEEDDDDMPPLVDKATFMAERMDRVHRAMSEQTGERLFAILASRDREYRSAMAPKEVRPQRDFKCITVYVEVNGLKGLALLGSGSSIDCVSPEFAKVAKLPTRPLDKPVGLQLGCVGSRSSINFGSRTEVQMGTNRQKVYLDVVNIDHYDLILGVPFLQQFGVKLDFRHETITSGTEVIRSLQVGEEVRTAKPMKQVYTGTSAKYQWAEKDQYE</sequence>
<feature type="compositionally biased region" description="Polar residues" evidence="1">
    <location>
        <begin position="104"/>
        <end position="117"/>
    </location>
</feature>
<evidence type="ECO:0008006" key="4">
    <source>
        <dbReference type="Google" id="ProtNLM"/>
    </source>
</evidence>
<reference evidence="2 3" key="1">
    <citation type="submission" date="2022-09" db="EMBL/GenBank/DDBJ databases">
        <authorList>
            <person name="Palmer J.M."/>
        </authorList>
    </citation>
    <scope>NUCLEOTIDE SEQUENCE [LARGE SCALE GENOMIC DNA]</scope>
    <source>
        <strain evidence="2 3">DSM 7382</strain>
    </source>
</reference>
<name>A0AAW0G9E2_9APHY</name>
<proteinExistence type="predicted"/>